<proteinExistence type="predicted"/>
<dbReference type="AlphaFoldDB" id="A0A926I691"/>
<dbReference type="InterPro" id="IPR000281">
    <property type="entry name" value="HTH_RpiR"/>
</dbReference>
<dbReference type="PROSITE" id="PS51071">
    <property type="entry name" value="HTH_RPIR"/>
    <property type="match status" value="1"/>
</dbReference>
<dbReference type="GO" id="GO:0003677">
    <property type="term" value="F:DNA binding"/>
    <property type="evidence" value="ECO:0007669"/>
    <property type="project" value="UniProtKB-KW"/>
</dbReference>
<dbReference type="InterPro" id="IPR009057">
    <property type="entry name" value="Homeodomain-like_sf"/>
</dbReference>
<keyword evidence="3" id="KW-0804">Transcription</keyword>
<dbReference type="InterPro" id="IPR036388">
    <property type="entry name" value="WH-like_DNA-bd_sf"/>
</dbReference>
<evidence type="ECO:0000259" key="5">
    <source>
        <dbReference type="PROSITE" id="PS51464"/>
    </source>
</evidence>
<dbReference type="PANTHER" id="PTHR30514">
    <property type="entry name" value="GLUCOKINASE"/>
    <property type="match status" value="1"/>
</dbReference>
<dbReference type="GO" id="GO:1901135">
    <property type="term" value="P:carbohydrate derivative metabolic process"/>
    <property type="evidence" value="ECO:0007669"/>
    <property type="project" value="InterPro"/>
</dbReference>
<protein>
    <submittedName>
        <fullName evidence="6">MurR/RpiR family transcriptional regulator</fullName>
    </submittedName>
</protein>
<dbReference type="GO" id="GO:0097367">
    <property type="term" value="F:carbohydrate derivative binding"/>
    <property type="evidence" value="ECO:0007669"/>
    <property type="project" value="InterPro"/>
</dbReference>
<comment type="caution">
    <text evidence="6">The sequence shown here is derived from an EMBL/GenBank/DDBJ whole genome shotgun (WGS) entry which is preliminary data.</text>
</comment>
<dbReference type="GO" id="GO:0003700">
    <property type="term" value="F:DNA-binding transcription factor activity"/>
    <property type="evidence" value="ECO:0007669"/>
    <property type="project" value="InterPro"/>
</dbReference>
<keyword evidence="2" id="KW-0238">DNA-binding</keyword>
<reference evidence="6" key="1">
    <citation type="submission" date="2020-08" db="EMBL/GenBank/DDBJ databases">
        <title>Genome public.</title>
        <authorList>
            <person name="Liu C."/>
            <person name="Sun Q."/>
        </authorList>
    </citation>
    <scope>NUCLEOTIDE SEQUENCE</scope>
    <source>
        <strain evidence="6">NSJ-33</strain>
    </source>
</reference>
<evidence type="ECO:0000259" key="4">
    <source>
        <dbReference type="PROSITE" id="PS51071"/>
    </source>
</evidence>
<dbReference type="InterPro" id="IPR001347">
    <property type="entry name" value="SIS_dom"/>
</dbReference>
<sequence>MDILEQITAKWRNFSKGQKRIANYIQEHADKAAFMTAAKLGQTVGVSESTVVRFAYELGFNGYPEMSKTLQQTIKTQLTSVQRIAVTKERIGNDDILNKVLQSDMDKIKRTLEETSHEDFEKAAAAIANARNIYIIGDRSASALARFMEYYFNLMFNNVRMVHTSSSSELYEQIIRLGSSDVLIGISFPRYSNLTVKAFEFASKTGAPVVAITDGPSSPLAKDATVLLAARSDMTSFVDSLVAPLSLINALIAAVGLQKQDEVMSTFNHLENIWAEYHVYQNSEKKESAE</sequence>
<name>A0A926I691_9FIRM</name>
<evidence type="ECO:0000256" key="3">
    <source>
        <dbReference type="ARBA" id="ARBA00023163"/>
    </source>
</evidence>
<dbReference type="SUPFAM" id="SSF46689">
    <property type="entry name" value="Homeodomain-like"/>
    <property type="match status" value="1"/>
</dbReference>
<dbReference type="Gene3D" id="1.10.10.10">
    <property type="entry name" value="Winged helix-like DNA-binding domain superfamily/Winged helix DNA-binding domain"/>
    <property type="match status" value="1"/>
</dbReference>
<gene>
    <name evidence="6" type="ORF">H8710_00825</name>
</gene>
<dbReference type="RefSeq" id="WP_249293492.1">
    <property type="nucleotide sequence ID" value="NZ_JACRSV010000001.1"/>
</dbReference>
<feature type="domain" description="HTH rpiR-type" evidence="4">
    <location>
        <begin position="1"/>
        <end position="77"/>
    </location>
</feature>
<dbReference type="Proteomes" id="UP000610760">
    <property type="component" value="Unassembled WGS sequence"/>
</dbReference>
<dbReference type="EMBL" id="JACRSV010000001">
    <property type="protein sequence ID" value="MBC8558601.1"/>
    <property type="molecule type" value="Genomic_DNA"/>
</dbReference>
<evidence type="ECO:0000313" key="7">
    <source>
        <dbReference type="Proteomes" id="UP000610760"/>
    </source>
</evidence>
<accession>A0A926I691</accession>
<dbReference type="InterPro" id="IPR047640">
    <property type="entry name" value="RpiR-like"/>
</dbReference>
<dbReference type="Pfam" id="PF01418">
    <property type="entry name" value="HTH_6"/>
    <property type="match status" value="1"/>
</dbReference>
<dbReference type="PROSITE" id="PS51464">
    <property type="entry name" value="SIS"/>
    <property type="match status" value="1"/>
</dbReference>
<dbReference type="PANTHER" id="PTHR30514:SF18">
    <property type="entry name" value="RPIR-FAMILY TRANSCRIPTIONAL REGULATOR"/>
    <property type="match status" value="1"/>
</dbReference>
<dbReference type="InterPro" id="IPR035472">
    <property type="entry name" value="RpiR-like_SIS"/>
</dbReference>
<evidence type="ECO:0000256" key="1">
    <source>
        <dbReference type="ARBA" id="ARBA00023015"/>
    </source>
</evidence>
<dbReference type="Pfam" id="PF01380">
    <property type="entry name" value="SIS"/>
    <property type="match status" value="1"/>
</dbReference>
<dbReference type="CDD" id="cd05013">
    <property type="entry name" value="SIS_RpiR"/>
    <property type="match status" value="1"/>
</dbReference>
<evidence type="ECO:0000256" key="2">
    <source>
        <dbReference type="ARBA" id="ARBA00023125"/>
    </source>
</evidence>
<feature type="domain" description="SIS" evidence="5">
    <location>
        <begin position="123"/>
        <end position="263"/>
    </location>
</feature>
<evidence type="ECO:0000313" key="6">
    <source>
        <dbReference type="EMBL" id="MBC8558601.1"/>
    </source>
</evidence>
<keyword evidence="7" id="KW-1185">Reference proteome</keyword>
<keyword evidence="1" id="KW-0805">Transcription regulation</keyword>
<dbReference type="Gene3D" id="3.40.50.10490">
    <property type="entry name" value="Glucose-6-phosphate isomerase like protein, domain 1"/>
    <property type="match status" value="1"/>
</dbReference>
<dbReference type="SUPFAM" id="SSF53697">
    <property type="entry name" value="SIS domain"/>
    <property type="match status" value="1"/>
</dbReference>
<dbReference type="InterPro" id="IPR046348">
    <property type="entry name" value="SIS_dom_sf"/>
</dbReference>
<organism evidence="6 7">
    <name type="scientific">Fumia xinanensis</name>
    <dbReference type="NCBI Taxonomy" id="2763659"/>
    <lineage>
        <taxon>Bacteria</taxon>
        <taxon>Bacillati</taxon>
        <taxon>Bacillota</taxon>
        <taxon>Clostridia</taxon>
        <taxon>Eubacteriales</taxon>
        <taxon>Oscillospiraceae</taxon>
        <taxon>Fumia</taxon>
    </lineage>
</organism>